<accession>A0A174MSF9</accession>
<sequence>MKKYTIKHLLFLLLLVAMAGCTEDPISMAAGKLPDEVAMSKIGGILYSEKSLTNKLAIRLSKDETSATDAIYYTLTQPAASAVTVTAIADEKLVDIYNETNLTSLKALPAANVQFEKGGTLTIAAGKQVSEKIKVTILTQGLEAETTYLLPLTIVQAPTDVQAQDEKQVLYYGVSIREKLTTIYPYNSQMPTAMPPMLPDLFTVFYVNTENYQPLIADVYGINKTNTEDWSETLYTIGDIVNLRIVTVDYDSATKRALLNLSSDIRYVLENADKYIRRLQEHGRKVCICIEGGGKGLGFCNMSDAQIADFSNQVKDVIELYQLDGVNLWDRDSGYGKEGMPAINTTSYPKLIKALHEVLPDDKLLTLVDKGEPTEYFYDVNACGGIEVGKYINYAWHGYVSEEEEVQIIEPWESEQSYSKYTRRPIAGLAPEYYGKVNIPRYYTGTAQLRDDSSKKLVMWKKEKERDNNILVFGTDLTANEQNKYEGFNMGMIYTVGYFMSDGRQWGIKPWPPGAEGFVNGDYMYDSQYLYYMLNQTYNVFAKDW</sequence>
<keyword evidence="1" id="KW-0732">Signal</keyword>
<dbReference type="Proteomes" id="UP000095606">
    <property type="component" value="Unassembled WGS sequence"/>
</dbReference>
<keyword evidence="3" id="KW-0378">Hydrolase</keyword>
<dbReference type="Gene3D" id="3.20.20.80">
    <property type="entry name" value="Glycosidases"/>
    <property type="match status" value="1"/>
</dbReference>
<evidence type="ECO:0000259" key="2">
    <source>
        <dbReference type="Pfam" id="PF08522"/>
    </source>
</evidence>
<keyword evidence="3" id="KW-0326">Glycosidase</keyword>
<feature type="signal peptide" evidence="1">
    <location>
        <begin position="1"/>
        <end position="19"/>
    </location>
</feature>
<reference evidence="3 5" key="1">
    <citation type="submission" date="2015-09" db="EMBL/GenBank/DDBJ databases">
        <authorList>
            <consortium name="Pathogen Informatics"/>
        </authorList>
    </citation>
    <scope>NUCLEOTIDE SEQUENCE [LARGE SCALE GENOMIC DNA]</scope>
    <source>
        <strain evidence="3 5">2789STDY5834846</strain>
    </source>
</reference>
<dbReference type="InterPro" id="IPR013728">
    <property type="entry name" value="BT_3987-like_N"/>
</dbReference>
<reference evidence="4" key="2">
    <citation type="submission" date="2022-08" db="EMBL/GenBank/DDBJ databases">
        <title>Genome Sequencing of Bacteroides fragilis Group Isolates with Nanopore Technology.</title>
        <authorList>
            <person name="Tisza M.J."/>
            <person name="Smith D."/>
            <person name="Dekker J.P."/>
        </authorList>
    </citation>
    <scope>NUCLEOTIDE SEQUENCE</scope>
    <source>
        <strain evidence="4">BFG-527</strain>
    </source>
</reference>
<dbReference type="InterPro" id="IPR017853">
    <property type="entry name" value="GH"/>
</dbReference>
<feature type="domain" description="BT-3987-like N-terminal" evidence="2">
    <location>
        <begin position="53"/>
        <end position="158"/>
    </location>
</feature>
<evidence type="ECO:0000313" key="3">
    <source>
        <dbReference type="EMBL" id="CUP39382.1"/>
    </source>
</evidence>
<dbReference type="EMBL" id="CZAE01000011">
    <property type="protein sequence ID" value="CUP39382.1"/>
    <property type="molecule type" value="Genomic_DNA"/>
</dbReference>
<proteinExistence type="predicted"/>
<protein>
    <submittedName>
        <fullName evidence="4">DUF1735 domain-containing protein</fullName>
    </submittedName>
    <submittedName>
        <fullName evidence="3">Glycosyl hydrolases family 18</fullName>
        <ecNumber evidence="3">3.2.1.96</ecNumber>
    </submittedName>
</protein>
<organism evidence="3 5">
    <name type="scientific">Bacteroides faecis</name>
    <dbReference type="NCBI Taxonomy" id="674529"/>
    <lineage>
        <taxon>Bacteria</taxon>
        <taxon>Pseudomonadati</taxon>
        <taxon>Bacteroidota</taxon>
        <taxon>Bacteroidia</taxon>
        <taxon>Bacteroidales</taxon>
        <taxon>Bacteroidaceae</taxon>
        <taxon>Bacteroides</taxon>
    </lineage>
</organism>
<dbReference type="Proteomes" id="UP001060104">
    <property type="component" value="Chromosome"/>
</dbReference>
<dbReference type="EMBL" id="CP103141">
    <property type="protein sequence ID" value="UVQ73823.1"/>
    <property type="molecule type" value="Genomic_DNA"/>
</dbReference>
<dbReference type="SUPFAM" id="SSF51445">
    <property type="entry name" value="(Trans)glycosidases"/>
    <property type="match status" value="1"/>
</dbReference>
<dbReference type="EC" id="3.2.1.96" evidence="3"/>
<dbReference type="GO" id="GO:0033925">
    <property type="term" value="F:mannosyl-glycoprotein endo-beta-N-acetylglucosaminidase activity"/>
    <property type="evidence" value="ECO:0007669"/>
    <property type="project" value="UniProtKB-EC"/>
</dbReference>
<evidence type="ECO:0000313" key="5">
    <source>
        <dbReference type="Proteomes" id="UP000095606"/>
    </source>
</evidence>
<dbReference type="AlphaFoldDB" id="A0A174MSF9"/>
<dbReference type="Pfam" id="PF08522">
    <property type="entry name" value="BT_3987-like_N"/>
    <property type="match status" value="1"/>
</dbReference>
<evidence type="ECO:0000256" key="1">
    <source>
        <dbReference type="SAM" id="SignalP"/>
    </source>
</evidence>
<evidence type="ECO:0000313" key="6">
    <source>
        <dbReference type="Proteomes" id="UP001060104"/>
    </source>
</evidence>
<dbReference type="Gene3D" id="2.60.40.1740">
    <property type="entry name" value="hypothetical protein (bacova_03559)"/>
    <property type="match status" value="1"/>
</dbReference>
<keyword evidence="6" id="KW-1185">Reference proteome</keyword>
<evidence type="ECO:0000313" key="4">
    <source>
        <dbReference type="EMBL" id="UVQ73823.1"/>
    </source>
</evidence>
<dbReference type="RefSeq" id="WP_055269615.1">
    <property type="nucleotide sequence ID" value="NZ_CAXKYA010000006.1"/>
</dbReference>
<name>A0A174MSF9_9BACE</name>
<dbReference type="PROSITE" id="PS51257">
    <property type="entry name" value="PROKAR_LIPOPROTEIN"/>
    <property type="match status" value="1"/>
</dbReference>
<gene>
    <name evidence="3" type="ORF">ERS852461_02473</name>
    <name evidence="4" type="ORF">NXY30_22920</name>
</gene>
<feature type="chain" id="PRO_5008028376" evidence="1">
    <location>
        <begin position="20"/>
        <end position="545"/>
    </location>
</feature>